<dbReference type="InterPro" id="IPR016875">
    <property type="entry name" value="UCP028200"/>
</dbReference>
<dbReference type="Pfam" id="PF19795">
    <property type="entry name" value="DUF6279"/>
    <property type="match status" value="1"/>
</dbReference>
<gene>
    <name evidence="1" type="ORF">RKA07_16730</name>
</gene>
<evidence type="ECO:0000313" key="1">
    <source>
        <dbReference type="EMBL" id="MDS1311748.1"/>
    </source>
</evidence>
<protein>
    <submittedName>
        <fullName evidence="1">DUF6279 family lipoprotein</fullName>
    </submittedName>
</protein>
<sequence>MATILVITGCSSTRLAYRYADWGIVWWVEDFITLTKPQKRQLNADIEELKQWHCSTELPRYQAWLHNLQSELAEGKPGPAEISSHQNQLLSLLQPLMHQITPGAVNLLSSLSDEQVRELAKNMAENQRELEEEFLTGDAKSIEHARAERTEERAERWLGSLNPVQKDIIKVWSEDRAGQTEIWLAGRRNWQDTLLNALEYRSQADFEATITELINNPKAGRGDAYAQRIDESMVAMNSLIQELLLASHASQLDHLTRRISELGGDFKALTCKPSPEVASRNR</sequence>
<keyword evidence="1" id="KW-0449">Lipoprotein</keyword>
<keyword evidence="2" id="KW-1185">Reference proteome</keyword>
<dbReference type="EMBL" id="JAVMBO010000018">
    <property type="protein sequence ID" value="MDS1311748.1"/>
    <property type="molecule type" value="Genomic_DNA"/>
</dbReference>
<dbReference type="Proteomes" id="UP001267407">
    <property type="component" value="Unassembled WGS sequence"/>
</dbReference>
<comment type="caution">
    <text evidence="1">The sequence shown here is derived from an EMBL/GenBank/DDBJ whole genome shotgun (WGS) entry which is preliminary data.</text>
</comment>
<accession>A0ABU2HKZ8</accession>
<evidence type="ECO:0000313" key="2">
    <source>
        <dbReference type="Proteomes" id="UP001267407"/>
    </source>
</evidence>
<organism evidence="1 2">
    <name type="scientific">Marinobacter xiaoshiensis</name>
    <dbReference type="NCBI Taxonomy" id="3073652"/>
    <lineage>
        <taxon>Bacteria</taxon>
        <taxon>Pseudomonadati</taxon>
        <taxon>Pseudomonadota</taxon>
        <taxon>Gammaproteobacteria</taxon>
        <taxon>Pseudomonadales</taxon>
        <taxon>Marinobacteraceae</taxon>
        <taxon>Marinobacter</taxon>
    </lineage>
</organism>
<dbReference type="PIRSF" id="PIRSF028200">
    <property type="entry name" value="UCP028200"/>
    <property type="match status" value="1"/>
</dbReference>
<proteinExistence type="predicted"/>
<name>A0ABU2HKZ8_9GAMM</name>
<reference evidence="1" key="1">
    <citation type="submission" date="2023-09" db="EMBL/GenBank/DDBJ databases">
        <title>Marinobacter sediminicola sp. nov. and Marinobacter maritimum sp. nov., isolated from marine sediment.</title>
        <authorList>
            <person name="An J."/>
        </authorList>
    </citation>
    <scope>NUCLEOTIDE SEQUENCE</scope>
    <source>
        <strain evidence="1">F60267</strain>
    </source>
</reference>
<dbReference type="RefSeq" id="WP_310966882.1">
    <property type="nucleotide sequence ID" value="NZ_JAVMBO010000018.1"/>
</dbReference>